<keyword evidence="2" id="KW-1185">Reference proteome</keyword>
<evidence type="ECO:0000313" key="2">
    <source>
        <dbReference type="Proteomes" id="UP000199668"/>
    </source>
</evidence>
<dbReference type="AlphaFoldDB" id="A0A1I4R3I2"/>
<reference evidence="1 2" key="1">
    <citation type="submission" date="2016-10" db="EMBL/GenBank/DDBJ databases">
        <authorList>
            <person name="de Groot N.N."/>
        </authorList>
    </citation>
    <scope>NUCLEOTIDE SEQUENCE [LARGE SCALE GENOMIC DNA]</scope>
    <source>
        <strain evidence="1 2">CGMCC 1.6134</strain>
    </source>
</reference>
<accession>A0A1I4R3I2</accession>
<protein>
    <submittedName>
        <fullName evidence="1">Uncharacterized protein</fullName>
    </submittedName>
</protein>
<dbReference type="STRING" id="266892.SAMN04488054_1611"/>
<dbReference type="Proteomes" id="UP000199668">
    <property type="component" value="Unassembled WGS sequence"/>
</dbReference>
<gene>
    <name evidence="1" type="ORF">SAMN04488054_1611</name>
</gene>
<dbReference type="EMBL" id="FOTY01000061">
    <property type="protein sequence ID" value="SFM46884.1"/>
    <property type="molecule type" value="Genomic_DNA"/>
</dbReference>
<proteinExistence type="predicted"/>
<organism evidence="1 2">
    <name type="scientific">Salibacterium qingdaonense</name>
    <dbReference type="NCBI Taxonomy" id="266892"/>
    <lineage>
        <taxon>Bacteria</taxon>
        <taxon>Bacillati</taxon>
        <taxon>Bacillota</taxon>
        <taxon>Bacilli</taxon>
        <taxon>Bacillales</taxon>
        <taxon>Bacillaceae</taxon>
    </lineage>
</organism>
<sequence length="85" mass="10249">MPYSNNEAIDQEISHLRKFNSSVMVSKDIRERIKEINTLFKRYENNEIAKDYLKKTLELQLINIDHKLEMNSFAWMNSFLLRLVK</sequence>
<evidence type="ECO:0000313" key="1">
    <source>
        <dbReference type="EMBL" id="SFM46884.1"/>
    </source>
</evidence>
<name>A0A1I4R3I2_9BACI</name>